<gene>
    <name evidence="8" type="primary">LOC116203241</name>
</gene>
<dbReference type="InterPro" id="IPR019787">
    <property type="entry name" value="Znf_PHD-finger"/>
</dbReference>
<evidence type="ECO:0000256" key="1">
    <source>
        <dbReference type="ARBA" id="ARBA00022723"/>
    </source>
</evidence>
<organism evidence="7 8">
    <name type="scientific">Punica granatum</name>
    <name type="common">Pomegranate</name>
    <dbReference type="NCBI Taxonomy" id="22663"/>
    <lineage>
        <taxon>Eukaryota</taxon>
        <taxon>Viridiplantae</taxon>
        <taxon>Streptophyta</taxon>
        <taxon>Embryophyta</taxon>
        <taxon>Tracheophyta</taxon>
        <taxon>Spermatophyta</taxon>
        <taxon>Magnoliopsida</taxon>
        <taxon>eudicotyledons</taxon>
        <taxon>Gunneridae</taxon>
        <taxon>Pentapetalae</taxon>
        <taxon>rosids</taxon>
        <taxon>malvids</taxon>
        <taxon>Myrtales</taxon>
        <taxon>Lythraceae</taxon>
        <taxon>Punica</taxon>
    </lineage>
</organism>
<keyword evidence="1" id="KW-0479">Metal-binding</keyword>
<dbReference type="AlphaFoldDB" id="A0A6P8D8E3"/>
<dbReference type="GO" id="GO:0008270">
    <property type="term" value="F:zinc ion binding"/>
    <property type="evidence" value="ECO:0007669"/>
    <property type="project" value="UniProtKB-KW"/>
</dbReference>
<evidence type="ECO:0000259" key="6">
    <source>
        <dbReference type="SMART" id="SM00249"/>
    </source>
</evidence>
<dbReference type="InterPro" id="IPR011011">
    <property type="entry name" value="Znf_FYVE_PHD"/>
</dbReference>
<keyword evidence="2" id="KW-0863">Zinc-finger</keyword>
<dbReference type="InterPro" id="IPR057765">
    <property type="entry name" value="MS1-like_ubiquitin"/>
</dbReference>
<dbReference type="InterPro" id="IPR059080">
    <property type="entry name" value="WHD_PTC1"/>
</dbReference>
<dbReference type="PANTHER" id="PTHR46201">
    <property type="entry name" value="PHD FINGER PROTEIN MALE MEIOCYTE DEATH 1-RELATED"/>
    <property type="match status" value="1"/>
</dbReference>
<dbReference type="SMART" id="SM00249">
    <property type="entry name" value="PHD"/>
    <property type="match status" value="1"/>
</dbReference>
<evidence type="ECO:0000256" key="3">
    <source>
        <dbReference type="ARBA" id="ARBA00022833"/>
    </source>
</evidence>
<dbReference type="RefSeq" id="XP_031390779.1">
    <property type="nucleotide sequence ID" value="XM_031534919.1"/>
</dbReference>
<dbReference type="SUPFAM" id="SSF57903">
    <property type="entry name" value="FYVE/PHD zinc finger"/>
    <property type="match status" value="1"/>
</dbReference>
<accession>A0A6P8D8E3</accession>
<dbReference type="GeneID" id="116203241"/>
<name>A0A6P8D8E3_PUNGR</name>
<dbReference type="Pfam" id="PF25565">
    <property type="entry name" value="Ubiquitin_At1g33420"/>
    <property type="match status" value="1"/>
</dbReference>
<dbReference type="InterPro" id="IPR013083">
    <property type="entry name" value="Znf_RING/FYVE/PHD"/>
</dbReference>
<dbReference type="CDD" id="cd15556">
    <property type="entry name" value="PHD_MMD1_like"/>
    <property type="match status" value="1"/>
</dbReference>
<evidence type="ECO:0000256" key="2">
    <source>
        <dbReference type="ARBA" id="ARBA00022771"/>
    </source>
</evidence>
<protein>
    <submittedName>
        <fullName evidence="8">PHD finger protein MALE MEIOCYTE DEATH 1</fullName>
    </submittedName>
</protein>
<reference evidence="8" key="2">
    <citation type="submission" date="2025-08" db="UniProtKB">
        <authorList>
            <consortium name="RefSeq"/>
        </authorList>
    </citation>
    <scope>IDENTIFICATION</scope>
    <source>
        <tissue evidence="8">Leaf</tissue>
    </source>
</reference>
<keyword evidence="4" id="KW-0805">Transcription regulation</keyword>
<reference evidence="7" key="1">
    <citation type="journal article" date="2020" name="Plant Biotechnol. J.">
        <title>The pomegranate (Punica granatum L.) draft genome dissects genetic divergence between soft- and hard-seeded cultivars.</title>
        <authorList>
            <person name="Luo X."/>
            <person name="Li H."/>
            <person name="Wu Z."/>
            <person name="Yao W."/>
            <person name="Zhao P."/>
            <person name="Cao D."/>
            <person name="Yu H."/>
            <person name="Li K."/>
            <person name="Poudel K."/>
            <person name="Zhao D."/>
            <person name="Zhang F."/>
            <person name="Xia X."/>
            <person name="Chen L."/>
            <person name="Wang Q."/>
            <person name="Jing D."/>
            <person name="Cao S."/>
        </authorList>
    </citation>
    <scope>NUCLEOTIDE SEQUENCE [LARGE SCALE GENOMIC DNA]</scope>
    <source>
        <strain evidence="7">cv. Tunisia</strain>
    </source>
</reference>
<dbReference type="Gene3D" id="3.30.40.10">
    <property type="entry name" value="Zinc/RING finger domain, C3HC4 (zinc finger)"/>
    <property type="match status" value="1"/>
</dbReference>
<keyword evidence="3" id="KW-0862">Zinc</keyword>
<sequence length="753" mass="86010">MEDERGTLSRDWVGRDEHAPYHFWFSSTRTPISQQLRDHPSQDQEQEMSIPILHSCRKRKRRPKLFSFHTFANPGCPIRPTALFRDNICLFLQECTMPEDYSLDGMPVWCTLLMHNKKSFAVPFYVVQENVEESSHSFCEHCRLAGWSNHFVSRRRYHMIIPTDGAWNKPLEPNALDLPNHLLHGLIHGNGFGHLICINGIEGGSKYLCGREIMDLWDRICSILCARKITVEDVSKKRCMDLRLLYGVAYGHSWFGRWGYRFLRGSFGVKENKYCKAIELLSSLELEKILEEFRGRKQSKEIKTIVQFYRDMSEATLITIRDLLRFILTVKSRVVLKTKLIKACPSPDSKPVDRFGGLHKKNLIKVKPLRYRKFAAAISDMDTRWPARRLEQAAEVIVNALLEKRADGSGHNGMTRQDVRDAARAHIGDTGLLDNVLKSLNNVIVGNYVVCRAVNPVTRILEYTVHELRATEPNASEVQGVMAVQDRFSSAVPTAGGDAYDDLVYMYKNVLLNYPESSDGPVAAAVKAVLDSKHFAKEWPFRDEEEEFLTFICNLLPRELGIHDKHSTIVKRPPGEIVSVPLHATVRDLKLAAQSAFRDTYFIFERLVVQEIESMEELEDEEVLFGVIESGVEVWVRGTGADMSTQFKYEGGAQNWKVRCECGAQDDDGERMVACDICEVWQHTRCCGINDRESVPPLFVCSTCCGSVVGSRSRHEDEVFDFEQSSITSEFEHFGSFLLPPELDYLNEMELPY</sequence>
<dbReference type="OrthoDB" id="436852at2759"/>
<evidence type="ECO:0000313" key="8">
    <source>
        <dbReference type="RefSeq" id="XP_031390779.1"/>
    </source>
</evidence>
<dbReference type="PROSITE" id="PS01359">
    <property type="entry name" value="ZF_PHD_1"/>
    <property type="match status" value="1"/>
</dbReference>
<evidence type="ECO:0000256" key="4">
    <source>
        <dbReference type="ARBA" id="ARBA00023015"/>
    </source>
</evidence>
<dbReference type="Pfam" id="PF25874">
    <property type="entry name" value="WHD_plant_repro"/>
    <property type="match status" value="1"/>
</dbReference>
<keyword evidence="7" id="KW-1185">Reference proteome</keyword>
<dbReference type="InterPro" id="IPR058054">
    <property type="entry name" value="Znf_MS1-like"/>
</dbReference>
<dbReference type="PANTHER" id="PTHR46201:SF9">
    <property type="entry name" value="PHD FINGER PROTEIN MALE MEIOCYTE DEATH 1"/>
    <property type="match status" value="1"/>
</dbReference>
<evidence type="ECO:0000313" key="7">
    <source>
        <dbReference type="Proteomes" id="UP000515151"/>
    </source>
</evidence>
<evidence type="ECO:0000256" key="5">
    <source>
        <dbReference type="ARBA" id="ARBA00023163"/>
    </source>
</evidence>
<proteinExistence type="predicted"/>
<dbReference type="InterPro" id="IPR001965">
    <property type="entry name" value="Znf_PHD"/>
</dbReference>
<feature type="domain" description="Zinc finger PHD-type" evidence="6">
    <location>
        <begin position="659"/>
        <end position="705"/>
    </location>
</feature>
<keyword evidence="5" id="KW-0804">Transcription</keyword>
<dbReference type="Proteomes" id="UP000515151">
    <property type="component" value="Chromosome 4"/>
</dbReference>
<dbReference type="Pfam" id="PF00628">
    <property type="entry name" value="PHD"/>
    <property type="match status" value="1"/>
</dbReference>
<dbReference type="InterPro" id="IPR019786">
    <property type="entry name" value="Zinc_finger_PHD-type_CS"/>
</dbReference>